<dbReference type="PATRIC" id="fig|1526658.3.peg.4227"/>
<sequence length="319" mass="34391">MSDDAESPADAFGGLVLLAFDLLDSEIHRSPERLIQTFKSPTLLAAAQKAMLDFAKSRGPFSTSQLTPEEINKLQSSVVDGVRSAATDAYLKQIKASSKFKALETQLKNFEEAAKSSAIGVWVDHNKGILYVVGAVLTVGAGVALYITKPTGPAYAMGIRELEKLKFEVLKVGALKLGVGGLVFDPTADRYGGKVTGKLEWEQLKIDLSLQILATVGKATEVNGEVAVKYGIISVSGFMKQDFMKPKVDITLRVGANKDRFGLSVAAHLKDDNITGSASATYKLNESLKLGADLSRQNRADMNNQTENLIMFQLKGTFP</sequence>
<protein>
    <submittedName>
        <fullName evidence="2">Uncharacterized protein</fullName>
    </submittedName>
</protein>
<dbReference type="RefSeq" id="WP_054209869.1">
    <property type="nucleotide sequence ID" value="NZ_LGSZ01000046.1"/>
</dbReference>
<dbReference type="EMBL" id="LGSZ01000046">
    <property type="protein sequence ID" value="KPH80136.1"/>
    <property type="molecule type" value="Genomic_DNA"/>
</dbReference>
<feature type="transmembrane region" description="Helical" evidence="1">
    <location>
        <begin position="128"/>
        <end position="147"/>
    </location>
</feature>
<keyword evidence="1" id="KW-1133">Transmembrane helix</keyword>
<gene>
    <name evidence="2" type="ORF">AE618_14975</name>
</gene>
<name>A0A0N0MBQ6_9HYPH</name>
<organism evidence="2 3">
    <name type="scientific">Bosea vaviloviae</name>
    <dbReference type="NCBI Taxonomy" id="1526658"/>
    <lineage>
        <taxon>Bacteria</taxon>
        <taxon>Pseudomonadati</taxon>
        <taxon>Pseudomonadota</taxon>
        <taxon>Alphaproteobacteria</taxon>
        <taxon>Hyphomicrobiales</taxon>
        <taxon>Boseaceae</taxon>
        <taxon>Bosea</taxon>
    </lineage>
</organism>
<evidence type="ECO:0000313" key="3">
    <source>
        <dbReference type="Proteomes" id="UP000037822"/>
    </source>
</evidence>
<keyword evidence="3" id="KW-1185">Reference proteome</keyword>
<keyword evidence="1" id="KW-0472">Membrane</keyword>
<evidence type="ECO:0000313" key="2">
    <source>
        <dbReference type="EMBL" id="KPH80136.1"/>
    </source>
</evidence>
<keyword evidence="1" id="KW-0812">Transmembrane</keyword>
<evidence type="ECO:0000256" key="1">
    <source>
        <dbReference type="SAM" id="Phobius"/>
    </source>
</evidence>
<accession>A0A0N0MBQ6</accession>
<reference evidence="2 3" key="1">
    <citation type="submission" date="2015-07" db="EMBL/GenBank/DDBJ databases">
        <title>Whole genome sequencing of Bosea vaviloviae isolated from cave pool.</title>
        <authorList>
            <person name="Tan N.E.H."/>
            <person name="Lee Y.P."/>
            <person name="Gan H.M."/>
            <person name="Barton H."/>
            <person name="Savka M.A."/>
        </authorList>
    </citation>
    <scope>NUCLEOTIDE SEQUENCE [LARGE SCALE GENOMIC DNA]</scope>
    <source>
        <strain evidence="2 3">SD260</strain>
    </source>
</reference>
<dbReference type="AlphaFoldDB" id="A0A0N0MBQ6"/>
<comment type="caution">
    <text evidence="2">The sequence shown here is derived from an EMBL/GenBank/DDBJ whole genome shotgun (WGS) entry which is preliminary data.</text>
</comment>
<dbReference type="Proteomes" id="UP000037822">
    <property type="component" value="Unassembled WGS sequence"/>
</dbReference>
<dbReference type="OrthoDB" id="8151461at2"/>
<proteinExistence type="predicted"/>